<name>A0A8S2Z9K2_9BILA</name>
<feature type="non-terminal residue" evidence="1">
    <location>
        <position position="1"/>
    </location>
</feature>
<dbReference type="Proteomes" id="UP000681722">
    <property type="component" value="Unassembled WGS sequence"/>
</dbReference>
<protein>
    <submittedName>
        <fullName evidence="1">Uncharacterized protein</fullName>
    </submittedName>
</protein>
<comment type="caution">
    <text evidence="1">The sequence shown here is derived from an EMBL/GenBank/DDBJ whole genome shotgun (WGS) entry which is preliminary data.</text>
</comment>
<gene>
    <name evidence="1" type="ORF">SRO942_LOCUS49509</name>
</gene>
<organism evidence="1 2">
    <name type="scientific">Didymodactylos carnosus</name>
    <dbReference type="NCBI Taxonomy" id="1234261"/>
    <lineage>
        <taxon>Eukaryota</taxon>
        <taxon>Metazoa</taxon>
        <taxon>Spiralia</taxon>
        <taxon>Gnathifera</taxon>
        <taxon>Rotifera</taxon>
        <taxon>Eurotatoria</taxon>
        <taxon>Bdelloidea</taxon>
        <taxon>Philodinida</taxon>
        <taxon>Philodinidae</taxon>
        <taxon>Didymodactylos</taxon>
    </lineage>
</organism>
<evidence type="ECO:0000313" key="2">
    <source>
        <dbReference type="Proteomes" id="UP000681722"/>
    </source>
</evidence>
<sequence>LAINYCTKFIHLFENDNNPKQNLEDNRTLISDIYEICGNIYSHCNEKIIAYNCYRKSLSCLEKPFLICHKDIKRIKKSIFNMYHSKRAV</sequence>
<dbReference type="AlphaFoldDB" id="A0A8S2Z9K2"/>
<proteinExistence type="predicted"/>
<accession>A0A8S2Z9K2</accession>
<evidence type="ECO:0000313" key="1">
    <source>
        <dbReference type="EMBL" id="CAF4620188.1"/>
    </source>
</evidence>
<dbReference type="EMBL" id="CAJOBC010133273">
    <property type="protein sequence ID" value="CAF4620188.1"/>
    <property type="molecule type" value="Genomic_DNA"/>
</dbReference>
<reference evidence="1" key="1">
    <citation type="submission" date="2021-02" db="EMBL/GenBank/DDBJ databases">
        <authorList>
            <person name="Nowell W R."/>
        </authorList>
    </citation>
    <scope>NUCLEOTIDE SEQUENCE</scope>
</reference>